<dbReference type="GO" id="GO:0046983">
    <property type="term" value="F:protein dimerization activity"/>
    <property type="evidence" value="ECO:0007669"/>
    <property type="project" value="InterPro"/>
</dbReference>
<dbReference type="Gramene" id="C.cajan_31317.t">
    <property type="protein sequence ID" value="C.cajan_31317.t.cds1"/>
    <property type="gene ID" value="C.cajan_31317"/>
</dbReference>
<dbReference type="SUPFAM" id="SSF53098">
    <property type="entry name" value="Ribonuclease H-like"/>
    <property type="match status" value="1"/>
</dbReference>
<proteinExistence type="predicted"/>
<dbReference type="PANTHER" id="PTHR23272:SF184">
    <property type="entry name" value="OS03G0311250 PROTEIN"/>
    <property type="match status" value="1"/>
</dbReference>
<dbReference type="AlphaFoldDB" id="A0A151RTY1"/>
<evidence type="ECO:0000313" key="2">
    <source>
        <dbReference type="EMBL" id="KYP45983.1"/>
    </source>
</evidence>
<name>A0A151RTY1_CAJCA</name>
<dbReference type="InterPro" id="IPR012337">
    <property type="entry name" value="RNaseH-like_sf"/>
</dbReference>
<reference evidence="2" key="1">
    <citation type="journal article" date="2012" name="Nat. Biotechnol.">
        <title>Draft genome sequence of pigeonpea (Cajanus cajan), an orphan legume crop of resource-poor farmers.</title>
        <authorList>
            <person name="Varshney R.K."/>
            <person name="Chen W."/>
            <person name="Li Y."/>
            <person name="Bharti A.K."/>
            <person name="Saxena R.K."/>
            <person name="Schlueter J.A."/>
            <person name="Donoghue M.T."/>
            <person name="Azam S."/>
            <person name="Fan G."/>
            <person name="Whaley A.M."/>
            <person name="Farmer A.D."/>
            <person name="Sheridan J."/>
            <person name="Iwata A."/>
            <person name="Tuteja R."/>
            <person name="Penmetsa R.V."/>
            <person name="Wu W."/>
            <person name="Upadhyaya H.D."/>
            <person name="Yang S.P."/>
            <person name="Shah T."/>
            <person name="Saxena K.B."/>
            <person name="Michael T."/>
            <person name="McCombie W.R."/>
            <person name="Yang B."/>
            <person name="Zhang G."/>
            <person name="Yang H."/>
            <person name="Wang J."/>
            <person name="Spillane C."/>
            <person name="Cook D.R."/>
            <person name="May G.D."/>
            <person name="Xu X."/>
            <person name="Jackson S.A."/>
        </authorList>
    </citation>
    <scope>NUCLEOTIDE SEQUENCE [LARGE SCALE GENOMIC DNA]</scope>
</reference>
<accession>A0A151RTY1</accession>
<dbReference type="InterPro" id="IPR008906">
    <property type="entry name" value="HATC_C_dom"/>
</dbReference>
<dbReference type="Proteomes" id="UP000075243">
    <property type="component" value="Unassembled WGS sequence"/>
</dbReference>
<gene>
    <name evidence="2" type="ORF">KK1_032480</name>
</gene>
<dbReference type="STRING" id="3821.A0A151RTY1"/>
<dbReference type="EMBL" id="KQ483573">
    <property type="protein sequence ID" value="KYP45983.1"/>
    <property type="molecule type" value="Genomic_DNA"/>
</dbReference>
<dbReference type="OMA" id="LRIMTIG"/>
<sequence length="94" mass="10490">FPILSNMARDLLAIPVSTVASESAFSIVGRVLDPYCSSLTPQTMEALIYMQDWLKGTLSPLSSKEIEDFVELEKFEQGNKIYLIGLCYIILLSI</sequence>
<feature type="non-terminal residue" evidence="2">
    <location>
        <position position="1"/>
    </location>
</feature>
<evidence type="ECO:0000259" key="1">
    <source>
        <dbReference type="Pfam" id="PF05699"/>
    </source>
</evidence>
<keyword evidence="3" id="KW-1185">Reference proteome</keyword>
<feature type="domain" description="HAT C-terminal dimerisation" evidence="1">
    <location>
        <begin position="1"/>
        <end position="54"/>
    </location>
</feature>
<organism evidence="2 3">
    <name type="scientific">Cajanus cajan</name>
    <name type="common">Pigeon pea</name>
    <name type="synonym">Cajanus indicus</name>
    <dbReference type="NCBI Taxonomy" id="3821"/>
    <lineage>
        <taxon>Eukaryota</taxon>
        <taxon>Viridiplantae</taxon>
        <taxon>Streptophyta</taxon>
        <taxon>Embryophyta</taxon>
        <taxon>Tracheophyta</taxon>
        <taxon>Spermatophyta</taxon>
        <taxon>Magnoliopsida</taxon>
        <taxon>eudicotyledons</taxon>
        <taxon>Gunneridae</taxon>
        <taxon>Pentapetalae</taxon>
        <taxon>rosids</taxon>
        <taxon>fabids</taxon>
        <taxon>Fabales</taxon>
        <taxon>Fabaceae</taxon>
        <taxon>Papilionoideae</taxon>
        <taxon>50 kb inversion clade</taxon>
        <taxon>NPAAA clade</taxon>
        <taxon>indigoferoid/millettioid clade</taxon>
        <taxon>Phaseoleae</taxon>
        <taxon>Cajanus</taxon>
    </lineage>
</organism>
<dbReference type="PANTHER" id="PTHR23272">
    <property type="entry name" value="BED FINGER-RELATED"/>
    <property type="match status" value="1"/>
</dbReference>
<evidence type="ECO:0000313" key="3">
    <source>
        <dbReference type="Proteomes" id="UP000075243"/>
    </source>
</evidence>
<protein>
    <submittedName>
        <fullName evidence="2">AC transposase</fullName>
    </submittedName>
</protein>
<dbReference type="Pfam" id="PF05699">
    <property type="entry name" value="Dimer_Tnp_hAT"/>
    <property type="match status" value="1"/>
</dbReference>